<name>A0ABP7RZD8_9BURK</name>
<accession>A0ABP7RZD8</accession>
<dbReference type="EMBL" id="BAABBP010000038">
    <property type="protein sequence ID" value="GAA4004287.1"/>
    <property type="molecule type" value="Genomic_DNA"/>
</dbReference>
<comment type="caution">
    <text evidence="1">The sequence shown here is derived from an EMBL/GenBank/DDBJ whole genome shotgun (WGS) entry which is preliminary data.</text>
</comment>
<keyword evidence="2" id="KW-1185">Reference proteome</keyword>
<dbReference type="Proteomes" id="UP001501627">
    <property type="component" value="Unassembled WGS sequence"/>
</dbReference>
<proteinExistence type="predicted"/>
<reference evidence="2" key="1">
    <citation type="journal article" date="2019" name="Int. J. Syst. Evol. Microbiol.">
        <title>The Global Catalogue of Microorganisms (GCM) 10K type strain sequencing project: providing services to taxonomists for standard genome sequencing and annotation.</title>
        <authorList>
            <consortium name="The Broad Institute Genomics Platform"/>
            <consortium name="The Broad Institute Genome Sequencing Center for Infectious Disease"/>
            <person name="Wu L."/>
            <person name="Ma J."/>
        </authorList>
    </citation>
    <scope>NUCLEOTIDE SEQUENCE [LARGE SCALE GENOMIC DNA]</scope>
    <source>
        <strain evidence="2">JCM 17561</strain>
    </source>
</reference>
<sequence>MSHTAPDTVYPSLHPAVRRYVDAYAIAFKHPTPTAALEALLGEHQAFTQAAAGLGVTSGEAAEGLALGALHLVRSATEEGGAQ</sequence>
<protein>
    <submittedName>
        <fullName evidence="1">Uncharacterized protein</fullName>
    </submittedName>
</protein>
<evidence type="ECO:0000313" key="2">
    <source>
        <dbReference type="Proteomes" id="UP001501627"/>
    </source>
</evidence>
<gene>
    <name evidence="1" type="ORF">GCM10022279_30260</name>
</gene>
<organism evidence="1 2">
    <name type="scientific">Comamonas faecalis</name>
    <dbReference type="NCBI Taxonomy" id="1387849"/>
    <lineage>
        <taxon>Bacteria</taxon>
        <taxon>Pseudomonadati</taxon>
        <taxon>Pseudomonadota</taxon>
        <taxon>Betaproteobacteria</taxon>
        <taxon>Burkholderiales</taxon>
        <taxon>Comamonadaceae</taxon>
        <taxon>Comamonas</taxon>
    </lineage>
</organism>
<evidence type="ECO:0000313" key="1">
    <source>
        <dbReference type="EMBL" id="GAA4004287.1"/>
    </source>
</evidence>